<proteinExistence type="predicted"/>
<keyword evidence="2" id="KW-1185">Reference proteome</keyword>
<dbReference type="EMBL" id="CP001045">
    <property type="protein sequence ID" value="ACC75040.1"/>
    <property type="molecule type" value="Genomic_DNA"/>
</dbReference>
<dbReference type="AlphaFoldDB" id="B2JVR3"/>
<geneLocation type="plasmid" evidence="1 2">
    <name>pBPHY01</name>
</geneLocation>
<dbReference type="KEGG" id="bph:Bphy_5977"/>
<name>B2JVR3_PARP8</name>
<gene>
    <name evidence="1" type="ordered locus">Bphy_5977</name>
</gene>
<dbReference type="Proteomes" id="UP000001192">
    <property type="component" value="Plasmid pBPHY01"/>
</dbReference>
<organism evidence="1 2">
    <name type="scientific">Paraburkholderia phymatum (strain DSM 17167 / CIP 108236 / LMG 21445 / STM815)</name>
    <name type="common">Burkholderia phymatum</name>
    <dbReference type="NCBI Taxonomy" id="391038"/>
    <lineage>
        <taxon>Bacteria</taxon>
        <taxon>Pseudomonadati</taxon>
        <taxon>Pseudomonadota</taxon>
        <taxon>Betaproteobacteria</taxon>
        <taxon>Burkholderiales</taxon>
        <taxon>Burkholderiaceae</taxon>
        <taxon>Paraburkholderia</taxon>
    </lineage>
</organism>
<sequence>MTISQPGSHGCDRNTRVAVEDCHRRPGENDDAQVIAVAPRPVYCSRRQRQHRRKDGKEVQKNTLVERDIAHLSQVLRAFVFRQSDAVTTYWRARLNVLYESRHLSDYQRHWVRELMRELHDRDPRKSLDG</sequence>
<protein>
    <submittedName>
        <fullName evidence="1">Uncharacterized protein</fullName>
    </submittedName>
</protein>
<evidence type="ECO:0000313" key="2">
    <source>
        <dbReference type="Proteomes" id="UP000001192"/>
    </source>
</evidence>
<keyword evidence="1" id="KW-0614">Plasmid</keyword>
<evidence type="ECO:0000313" key="1">
    <source>
        <dbReference type="EMBL" id="ACC75040.1"/>
    </source>
</evidence>
<accession>B2JVR3</accession>
<reference evidence="2" key="1">
    <citation type="journal article" date="2014" name="Stand. Genomic Sci.">
        <title>Complete genome sequence of Burkholderia phymatum STM815(T), a broad host range and efficient nitrogen-fixing symbiont of Mimosa species.</title>
        <authorList>
            <person name="Moulin L."/>
            <person name="Klonowska A."/>
            <person name="Caroline B."/>
            <person name="Booth K."/>
            <person name="Vriezen J.A."/>
            <person name="Melkonian R."/>
            <person name="James E.K."/>
            <person name="Young J.P."/>
            <person name="Bena G."/>
            <person name="Hauser L."/>
            <person name="Land M."/>
            <person name="Kyrpides N."/>
            <person name="Bruce D."/>
            <person name="Chain P."/>
            <person name="Copeland A."/>
            <person name="Pitluck S."/>
            <person name="Woyke T."/>
            <person name="Lizotte-Waniewski M."/>
            <person name="Bristow J."/>
            <person name="Riley M."/>
        </authorList>
    </citation>
    <scope>NUCLEOTIDE SEQUENCE [LARGE SCALE GENOMIC DNA]</scope>
    <source>
        <strain evidence="2">DSM 17167 / CIP 108236 / LMG 21445 / STM815</strain>
        <plasmid evidence="2">Plasmid pBPHY01</plasmid>
    </source>
</reference>
<dbReference type="HOGENOM" id="CLU_1934095_0_0_4"/>